<evidence type="ECO:0000313" key="5">
    <source>
        <dbReference type="Proteomes" id="UP001283361"/>
    </source>
</evidence>
<feature type="domain" description="Calponin-homology (CH)" evidence="3">
    <location>
        <begin position="47"/>
        <end position="150"/>
    </location>
</feature>
<evidence type="ECO:0000256" key="1">
    <source>
        <dbReference type="ARBA" id="ARBA00022737"/>
    </source>
</evidence>
<gene>
    <name evidence="4" type="ORF">RRG08_024967</name>
</gene>
<dbReference type="PROSITE" id="PS50021">
    <property type="entry name" value="CH"/>
    <property type="match status" value="1"/>
</dbReference>
<dbReference type="SUPFAM" id="SSF47576">
    <property type="entry name" value="Calponin-homology domain, CH-domain"/>
    <property type="match status" value="1"/>
</dbReference>
<sequence length="294" mass="34380">MYRQFPNTNDYDWYPEGALGSFGPNGPNSPMVQYEQARMRDTDERDAVQKKTFTKWVNKHLLKAGRRILDLYEDLRDGHNLISLLEVLAHDILPRERGHMRFHKIQNVQIALDFLRMKGIKIVNIRSDEIVDGNPKLTLGLIWTIILHFQTFPRPPDLYLYLSALPCKKVYLCINSHICVCSDLRRISAPVARFVIYRISSEVSEHRETLRVEYRQVFENPLPCLPSQAFNVIGDCLFFFSQQCRMHFLQGLLQAQLTADDMQSLKEKERVVVRYYSASHIVIRPDKEYSLMVC</sequence>
<evidence type="ECO:0000313" key="4">
    <source>
        <dbReference type="EMBL" id="KAK3793134.1"/>
    </source>
</evidence>
<dbReference type="InterPro" id="IPR036872">
    <property type="entry name" value="CH_dom_sf"/>
</dbReference>
<comment type="caution">
    <text evidence="4">The sequence shown here is derived from an EMBL/GenBank/DDBJ whole genome shotgun (WGS) entry which is preliminary data.</text>
</comment>
<dbReference type="PANTHER" id="PTHR11915">
    <property type="entry name" value="SPECTRIN/FILAMIN RELATED CYTOSKELETAL PROTEIN"/>
    <property type="match status" value="1"/>
</dbReference>
<proteinExistence type="predicted"/>
<dbReference type="AlphaFoldDB" id="A0AAE1ASD3"/>
<dbReference type="SMART" id="SM00033">
    <property type="entry name" value="CH"/>
    <property type="match status" value="1"/>
</dbReference>
<keyword evidence="5" id="KW-1185">Reference proteome</keyword>
<protein>
    <recommendedName>
        <fullName evidence="3">Calponin-homology (CH) domain-containing protein</fullName>
    </recommendedName>
</protein>
<name>A0AAE1ASD3_9GAST</name>
<dbReference type="InterPro" id="IPR001715">
    <property type="entry name" value="CH_dom"/>
</dbReference>
<dbReference type="PROSITE" id="PS00019">
    <property type="entry name" value="ACTININ_1"/>
    <property type="match status" value="1"/>
</dbReference>
<keyword evidence="2" id="KW-0009">Actin-binding</keyword>
<evidence type="ECO:0000259" key="3">
    <source>
        <dbReference type="PROSITE" id="PS50021"/>
    </source>
</evidence>
<dbReference type="InterPro" id="IPR001589">
    <property type="entry name" value="Actinin_actin-bd_CS"/>
</dbReference>
<dbReference type="PROSITE" id="PS00020">
    <property type="entry name" value="ACTININ_2"/>
    <property type="match status" value="1"/>
</dbReference>
<dbReference type="Pfam" id="PF00307">
    <property type="entry name" value="CH"/>
    <property type="match status" value="1"/>
</dbReference>
<keyword evidence="1" id="KW-0677">Repeat</keyword>
<dbReference type="FunFam" id="1.10.418.10:FF:000048">
    <property type="entry name" value="Short stop, isoform B"/>
    <property type="match status" value="1"/>
</dbReference>
<evidence type="ECO:0000256" key="2">
    <source>
        <dbReference type="ARBA" id="ARBA00023203"/>
    </source>
</evidence>
<dbReference type="Proteomes" id="UP001283361">
    <property type="component" value="Unassembled WGS sequence"/>
</dbReference>
<reference evidence="4" key="1">
    <citation type="journal article" date="2023" name="G3 (Bethesda)">
        <title>A reference genome for the long-term kleptoplast-retaining sea slug Elysia crispata morphotype clarki.</title>
        <authorList>
            <person name="Eastman K.E."/>
            <person name="Pendleton A.L."/>
            <person name="Shaikh M.A."/>
            <person name="Suttiyut T."/>
            <person name="Ogas R."/>
            <person name="Tomko P."/>
            <person name="Gavelis G."/>
            <person name="Widhalm J.R."/>
            <person name="Wisecaver J.H."/>
        </authorList>
    </citation>
    <scope>NUCLEOTIDE SEQUENCE</scope>
    <source>
        <strain evidence="4">ECLA1</strain>
    </source>
</reference>
<dbReference type="Gene3D" id="1.10.418.10">
    <property type="entry name" value="Calponin-like domain"/>
    <property type="match status" value="1"/>
</dbReference>
<dbReference type="GO" id="GO:0003779">
    <property type="term" value="F:actin binding"/>
    <property type="evidence" value="ECO:0007669"/>
    <property type="project" value="UniProtKB-KW"/>
</dbReference>
<dbReference type="CDD" id="cd21188">
    <property type="entry name" value="CH_PLEC-like_rpt1"/>
    <property type="match status" value="1"/>
</dbReference>
<dbReference type="EMBL" id="JAWDGP010001278">
    <property type="protein sequence ID" value="KAK3793134.1"/>
    <property type="molecule type" value="Genomic_DNA"/>
</dbReference>
<organism evidence="4 5">
    <name type="scientific">Elysia crispata</name>
    <name type="common">lettuce slug</name>
    <dbReference type="NCBI Taxonomy" id="231223"/>
    <lineage>
        <taxon>Eukaryota</taxon>
        <taxon>Metazoa</taxon>
        <taxon>Spiralia</taxon>
        <taxon>Lophotrochozoa</taxon>
        <taxon>Mollusca</taxon>
        <taxon>Gastropoda</taxon>
        <taxon>Heterobranchia</taxon>
        <taxon>Euthyneura</taxon>
        <taxon>Panpulmonata</taxon>
        <taxon>Sacoglossa</taxon>
        <taxon>Placobranchoidea</taxon>
        <taxon>Plakobranchidae</taxon>
        <taxon>Elysia</taxon>
    </lineage>
</organism>
<accession>A0AAE1ASD3</accession>